<evidence type="ECO:0000313" key="2">
    <source>
        <dbReference type="Proteomes" id="UP000789920"/>
    </source>
</evidence>
<accession>A0ACA9SXK4</accession>
<protein>
    <submittedName>
        <fullName evidence="1">31489_t:CDS:1</fullName>
    </submittedName>
</protein>
<evidence type="ECO:0000313" key="1">
    <source>
        <dbReference type="EMBL" id="CAG8851290.1"/>
    </source>
</evidence>
<feature type="non-terminal residue" evidence="1">
    <location>
        <position position="1"/>
    </location>
</feature>
<dbReference type="EMBL" id="CAJVQC010175306">
    <property type="protein sequence ID" value="CAG8851290.1"/>
    <property type="molecule type" value="Genomic_DNA"/>
</dbReference>
<comment type="caution">
    <text evidence="1">The sequence shown here is derived from an EMBL/GenBank/DDBJ whole genome shotgun (WGS) entry which is preliminary data.</text>
</comment>
<gene>
    <name evidence="1" type="ORF">RPERSI_LOCUS36500</name>
</gene>
<proteinExistence type="predicted"/>
<keyword evidence="2" id="KW-1185">Reference proteome</keyword>
<sequence length="69" mass="7713">NNFEQSGPSYDSAKSIMNSELAAHSYDGELAYSNDTKHSRPALTKHESFSKRSLDMLSQEKQDELFGAD</sequence>
<name>A0ACA9SXK4_9GLOM</name>
<dbReference type="Proteomes" id="UP000789920">
    <property type="component" value="Unassembled WGS sequence"/>
</dbReference>
<reference evidence="1" key="1">
    <citation type="submission" date="2021-06" db="EMBL/GenBank/DDBJ databases">
        <authorList>
            <person name="Kallberg Y."/>
            <person name="Tangrot J."/>
            <person name="Rosling A."/>
        </authorList>
    </citation>
    <scope>NUCLEOTIDE SEQUENCE</scope>
    <source>
        <strain evidence="1">MA461A</strain>
    </source>
</reference>
<organism evidence="1 2">
    <name type="scientific">Racocetra persica</name>
    <dbReference type="NCBI Taxonomy" id="160502"/>
    <lineage>
        <taxon>Eukaryota</taxon>
        <taxon>Fungi</taxon>
        <taxon>Fungi incertae sedis</taxon>
        <taxon>Mucoromycota</taxon>
        <taxon>Glomeromycotina</taxon>
        <taxon>Glomeromycetes</taxon>
        <taxon>Diversisporales</taxon>
        <taxon>Gigasporaceae</taxon>
        <taxon>Racocetra</taxon>
    </lineage>
</organism>